<keyword evidence="2" id="KW-0472">Membrane</keyword>
<feature type="compositionally biased region" description="Pro residues" evidence="1">
    <location>
        <begin position="87"/>
        <end position="98"/>
    </location>
</feature>
<proteinExistence type="predicted"/>
<keyword evidence="2" id="KW-0812">Transmembrane</keyword>
<dbReference type="Proteomes" id="UP000295573">
    <property type="component" value="Unassembled WGS sequence"/>
</dbReference>
<feature type="compositionally biased region" description="Low complexity" evidence="1">
    <location>
        <begin position="99"/>
        <end position="134"/>
    </location>
</feature>
<dbReference type="AlphaFoldDB" id="A0A4R2IUN6"/>
<evidence type="ECO:0000313" key="3">
    <source>
        <dbReference type="EMBL" id="TCO49094.1"/>
    </source>
</evidence>
<feature type="compositionally biased region" description="Pro residues" evidence="1">
    <location>
        <begin position="159"/>
        <end position="175"/>
    </location>
</feature>
<keyword evidence="2" id="KW-1133">Transmembrane helix</keyword>
<gene>
    <name evidence="3" type="ORF">EV646_10372</name>
</gene>
<evidence type="ECO:0000313" key="4">
    <source>
        <dbReference type="Proteomes" id="UP000295573"/>
    </source>
</evidence>
<accession>A0A4R2IUN6</accession>
<dbReference type="EMBL" id="SLWR01000003">
    <property type="protein sequence ID" value="TCO49094.1"/>
    <property type="molecule type" value="Genomic_DNA"/>
</dbReference>
<reference evidence="3 4" key="1">
    <citation type="journal article" date="2015" name="Stand. Genomic Sci.">
        <title>Genomic Encyclopedia of Bacterial and Archaeal Type Strains, Phase III: the genomes of soil and plant-associated and newly described type strains.</title>
        <authorList>
            <person name="Whitman W.B."/>
            <person name="Woyke T."/>
            <person name="Klenk H.P."/>
            <person name="Zhou Y."/>
            <person name="Lilburn T.G."/>
            <person name="Beck B.J."/>
            <person name="De Vos P."/>
            <person name="Vandamme P."/>
            <person name="Eisen J.A."/>
            <person name="Garrity G."/>
            <person name="Hugenholtz P."/>
            <person name="Kyrpides N.C."/>
        </authorList>
    </citation>
    <scope>NUCLEOTIDE SEQUENCE [LARGE SCALE GENOMIC DNA]</scope>
    <source>
        <strain evidence="3 4">VKM Ac-2541</strain>
    </source>
</reference>
<evidence type="ECO:0000256" key="2">
    <source>
        <dbReference type="SAM" id="Phobius"/>
    </source>
</evidence>
<feature type="compositionally biased region" description="Low complexity" evidence="1">
    <location>
        <begin position="142"/>
        <end position="158"/>
    </location>
</feature>
<evidence type="ECO:0000256" key="1">
    <source>
        <dbReference type="SAM" id="MobiDB-lite"/>
    </source>
</evidence>
<name>A0A4R2IUN6_9ACTN</name>
<sequence>MKPFAATATRPPWLNPHRLRQPAVVLGALLALYAVLVLIALLGGPRIGAPFLPLPGGGPDPANPVAGLQPTQSTTDGPTVPRDSETPAPPATATPTPLPSATTGTTDGPATYPPAANTPTPELAGETTTTFPPATHTPPAPNTSTHPTSTTTATSNPTTPQPPTSTQPTSPPTTPDDPEQPDPPGGLGGFLGHLFDKLGGL</sequence>
<feature type="transmembrane region" description="Helical" evidence="2">
    <location>
        <begin position="23"/>
        <end position="42"/>
    </location>
</feature>
<comment type="caution">
    <text evidence="3">The sequence shown here is derived from an EMBL/GenBank/DDBJ whole genome shotgun (WGS) entry which is preliminary data.</text>
</comment>
<organism evidence="3 4">
    <name type="scientific">Kribbella antiqua</name>
    <dbReference type="NCBI Taxonomy" id="2512217"/>
    <lineage>
        <taxon>Bacteria</taxon>
        <taxon>Bacillati</taxon>
        <taxon>Actinomycetota</taxon>
        <taxon>Actinomycetes</taxon>
        <taxon>Propionibacteriales</taxon>
        <taxon>Kribbellaceae</taxon>
        <taxon>Kribbella</taxon>
    </lineage>
</organism>
<protein>
    <submittedName>
        <fullName evidence="3">Uncharacterized protein</fullName>
    </submittedName>
</protein>
<dbReference type="RefSeq" id="WP_158290935.1">
    <property type="nucleotide sequence ID" value="NZ_SLWR01000003.1"/>
</dbReference>
<keyword evidence="4" id="KW-1185">Reference proteome</keyword>
<feature type="region of interest" description="Disordered" evidence="1">
    <location>
        <begin position="58"/>
        <end position="201"/>
    </location>
</feature>